<keyword evidence="3" id="KW-1185">Reference proteome</keyword>
<reference evidence="2" key="1">
    <citation type="submission" date="2022-11" db="EMBL/GenBank/DDBJ databases">
        <authorList>
            <person name="Petersen C."/>
        </authorList>
    </citation>
    <scope>NUCLEOTIDE SEQUENCE</scope>
    <source>
        <strain evidence="2">IBT 30761</strain>
    </source>
</reference>
<dbReference type="Proteomes" id="UP001149074">
    <property type="component" value="Unassembled WGS sequence"/>
</dbReference>
<dbReference type="OrthoDB" id="4353321at2759"/>
<protein>
    <submittedName>
        <fullName evidence="2">Uncharacterized protein</fullName>
    </submittedName>
</protein>
<dbReference type="AlphaFoldDB" id="A0A9W9EQJ3"/>
<dbReference type="RefSeq" id="XP_056470708.1">
    <property type="nucleotide sequence ID" value="XM_056623292.1"/>
</dbReference>
<gene>
    <name evidence="2" type="ORF">N7532_010801</name>
</gene>
<dbReference type="GeneID" id="81362271"/>
<evidence type="ECO:0000313" key="2">
    <source>
        <dbReference type="EMBL" id="KAJ5086030.1"/>
    </source>
</evidence>
<evidence type="ECO:0000256" key="1">
    <source>
        <dbReference type="SAM" id="MobiDB-lite"/>
    </source>
</evidence>
<evidence type="ECO:0000313" key="3">
    <source>
        <dbReference type="Proteomes" id="UP001149074"/>
    </source>
</evidence>
<feature type="compositionally biased region" description="Gly residues" evidence="1">
    <location>
        <begin position="58"/>
        <end position="70"/>
    </location>
</feature>
<feature type="compositionally biased region" description="Polar residues" evidence="1">
    <location>
        <begin position="22"/>
        <end position="54"/>
    </location>
</feature>
<reference evidence="2" key="2">
    <citation type="journal article" date="2023" name="IMA Fungus">
        <title>Comparative genomic study of the Penicillium genus elucidates a diverse pangenome and 15 lateral gene transfer events.</title>
        <authorList>
            <person name="Petersen C."/>
            <person name="Sorensen T."/>
            <person name="Nielsen M.R."/>
            <person name="Sondergaard T.E."/>
            <person name="Sorensen J.L."/>
            <person name="Fitzpatrick D.A."/>
            <person name="Frisvad J.C."/>
            <person name="Nielsen K.L."/>
        </authorList>
    </citation>
    <scope>NUCLEOTIDE SEQUENCE</scope>
    <source>
        <strain evidence="2">IBT 30761</strain>
    </source>
</reference>
<sequence>MFEAIKNWFAPAQEPVAESKWDANTMTLQQPNSPATPEMNQTLTEQPGSAQSMDVQMRGGGAGEGICSGM</sequence>
<proteinExistence type="predicted"/>
<organism evidence="2 3">
    <name type="scientific">Penicillium argentinense</name>
    <dbReference type="NCBI Taxonomy" id="1131581"/>
    <lineage>
        <taxon>Eukaryota</taxon>
        <taxon>Fungi</taxon>
        <taxon>Dikarya</taxon>
        <taxon>Ascomycota</taxon>
        <taxon>Pezizomycotina</taxon>
        <taxon>Eurotiomycetes</taxon>
        <taxon>Eurotiomycetidae</taxon>
        <taxon>Eurotiales</taxon>
        <taxon>Aspergillaceae</taxon>
        <taxon>Penicillium</taxon>
    </lineage>
</organism>
<accession>A0A9W9EQJ3</accession>
<dbReference type="EMBL" id="JAPQKI010000010">
    <property type="protein sequence ID" value="KAJ5086030.1"/>
    <property type="molecule type" value="Genomic_DNA"/>
</dbReference>
<name>A0A9W9EQJ3_9EURO</name>
<comment type="caution">
    <text evidence="2">The sequence shown here is derived from an EMBL/GenBank/DDBJ whole genome shotgun (WGS) entry which is preliminary data.</text>
</comment>
<feature type="region of interest" description="Disordered" evidence="1">
    <location>
        <begin position="22"/>
        <end position="70"/>
    </location>
</feature>